<sequence>MAAWLKMIGGALALAALAWAVLEIREDGAQSARQAIERQNNEAALQSAARRSDFDRCVDRGGVWDFGTGKCRRPPPGGRD</sequence>
<accession>A0ABS4R2N2</accession>
<dbReference type="Proteomes" id="UP000730739">
    <property type="component" value="Unassembled WGS sequence"/>
</dbReference>
<reference evidence="1 2" key="1">
    <citation type="submission" date="2021-03" db="EMBL/GenBank/DDBJ databases">
        <title>Genomic Encyclopedia of Type Strains, Phase IV (KMG-IV): sequencing the most valuable type-strain genomes for metagenomic binning, comparative biology and taxonomic classification.</title>
        <authorList>
            <person name="Goeker M."/>
        </authorList>
    </citation>
    <scope>NUCLEOTIDE SEQUENCE [LARGE SCALE GENOMIC DNA]</scope>
    <source>
        <strain evidence="1 2">DSM 13372</strain>
    </source>
</reference>
<keyword evidence="2" id="KW-1185">Reference proteome</keyword>
<name>A0ABS4R2N2_9HYPH</name>
<dbReference type="EMBL" id="JAGILA010000004">
    <property type="protein sequence ID" value="MBP2237140.1"/>
    <property type="molecule type" value="Genomic_DNA"/>
</dbReference>
<gene>
    <name evidence="1" type="ORF">J2Z31_003654</name>
</gene>
<dbReference type="RefSeq" id="WP_234939485.1">
    <property type="nucleotide sequence ID" value="NZ_JAGILA010000004.1"/>
</dbReference>
<organism evidence="1 2">
    <name type="scientific">Sinorhizobium kostiense</name>
    <dbReference type="NCBI Taxonomy" id="76747"/>
    <lineage>
        <taxon>Bacteria</taxon>
        <taxon>Pseudomonadati</taxon>
        <taxon>Pseudomonadota</taxon>
        <taxon>Alphaproteobacteria</taxon>
        <taxon>Hyphomicrobiales</taxon>
        <taxon>Rhizobiaceae</taxon>
        <taxon>Sinorhizobium/Ensifer group</taxon>
        <taxon>Sinorhizobium</taxon>
    </lineage>
</organism>
<evidence type="ECO:0000313" key="1">
    <source>
        <dbReference type="EMBL" id="MBP2237140.1"/>
    </source>
</evidence>
<evidence type="ECO:0000313" key="2">
    <source>
        <dbReference type="Proteomes" id="UP000730739"/>
    </source>
</evidence>
<protein>
    <submittedName>
        <fullName evidence="1">Uncharacterized protein</fullName>
    </submittedName>
</protein>
<comment type="caution">
    <text evidence="1">The sequence shown here is derived from an EMBL/GenBank/DDBJ whole genome shotgun (WGS) entry which is preliminary data.</text>
</comment>
<proteinExistence type="predicted"/>